<sequence>MSSSSTGVKTDEKKQHFDDIYVESTPVPYKTRILDALSYVSDDFNREMFDAHILPRAHAITAHGPDISESATAAGFEPGPGRKLNFVDLCSCFGNTTMATVYGMSYDEIRDNWSDETRCQTIDSTRRFPVNVTGIDISAPALSYGKSAGLYDATICGDLNDRSTPEFEQVNKVMGEADILLSTAALVYLDLETIESIVSSFAKGSGAATNEGYVLVNFLNPFALEKADETKRILLKHLEFVGSRATRHRRMSELEMNNYPGEEWSLLELWVLRRRGA</sequence>
<dbReference type="EMBL" id="AGNL01010536">
    <property type="protein sequence ID" value="EJK69041.1"/>
    <property type="molecule type" value="Genomic_DNA"/>
</dbReference>
<evidence type="ECO:0008006" key="3">
    <source>
        <dbReference type="Google" id="ProtNLM"/>
    </source>
</evidence>
<gene>
    <name evidence="1" type="ORF">THAOC_09745</name>
</gene>
<dbReference type="OMA" id="YMLVNFL"/>
<proteinExistence type="predicted"/>
<dbReference type="AlphaFoldDB" id="K0T6U1"/>
<dbReference type="eggNOG" id="ENOG502R95V">
    <property type="taxonomic scope" value="Eukaryota"/>
</dbReference>
<reference evidence="1 2" key="1">
    <citation type="journal article" date="2012" name="Genome Biol.">
        <title>Genome and low-iron response of an oceanic diatom adapted to chronic iron limitation.</title>
        <authorList>
            <person name="Lommer M."/>
            <person name="Specht M."/>
            <person name="Roy A.S."/>
            <person name="Kraemer L."/>
            <person name="Andreson R."/>
            <person name="Gutowska M.A."/>
            <person name="Wolf J."/>
            <person name="Bergner S.V."/>
            <person name="Schilhabel M.B."/>
            <person name="Klostermeier U.C."/>
            <person name="Beiko R.G."/>
            <person name="Rosenstiel P."/>
            <person name="Hippler M."/>
            <person name="Laroche J."/>
        </authorList>
    </citation>
    <scope>NUCLEOTIDE SEQUENCE [LARGE SCALE GENOMIC DNA]</scope>
    <source>
        <strain evidence="1 2">CCMP1005</strain>
    </source>
</reference>
<organism evidence="1 2">
    <name type="scientific">Thalassiosira oceanica</name>
    <name type="common">Marine diatom</name>
    <dbReference type="NCBI Taxonomy" id="159749"/>
    <lineage>
        <taxon>Eukaryota</taxon>
        <taxon>Sar</taxon>
        <taxon>Stramenopiles</taxon>
        <taxon>Ochrophyta</taxon>
        <taxon>Bacillariophyta</taxon>
        <taxon>Coscinodiscophyceae</taxon>
        <taxon>Thalassiosirophycidae</taxon>
        <taxon>Thalassiosirales</taxon>
        <taxon>Thalassiosiraceae</taxon>
        <taxon>Thalassiosira</taxon>
    </lineage>
</organism>
<keyword evidence="2" id="KW-1185">Reference proteome</keyword>
<accession>K0T6U1</accession>
<protein>
    <recommendedName>
        <fullName evidence="3">Methyltransferase domain-containing protein</fullName>
    </recommendedName>
</protein>
<comment type="caution">
    <text evidence="1">The sequence shown here is derived from an EMBL/GenBank/DDBJ whole genome shotgun (WGS) entry which is preliminary data.</text>
</comment>
<evidence type="ECO:0000313" key="1">
    <source>
        <dbReference type="EMBL" id="EJK69041.1"/>
    </source>
</evidence>
<dbReference type="OrthoDB" id="36562at2759"/>
<dbReference type="Proteomes" id="UP000266841">
    <property type="component" value="Unassembled WGS sequence"/>
</dbReference>
<evidence type="ECO:0000313" key="2">
    <source>
        <dbReference type="Proteomes" id="UP000266841"/>
    </source>
</evidence>
<name>K0T6U1_THAOC</name>